<dbReference type="Gene3D" id="3.90.1590.10">
    <property type="entry name" value="glutathione-dependent formaldehyde- activating enzyme (gfa)"/>
    <property type="match status" value="1"/>
</dbReference>
<dbReference type="EMBL" id="MLCB01000140">
    <property type="protein sequence ID" value="OJI93529.1"/>
    <property type="molecule type" value="Genomic_DNA"/>
</dbReference>
<dbReference type="PROSITE" id="PS51891">
    <property type="entry name" value="CENP_V_GFA"/>
    <property type="match status" value="1"/>
</dbReference>
<organism evidence="6 7">
    <name type="scientific">Planktotalea frisia</name>
    <dbReference type="NCBI Taxonomy" id="696762"/>
    <lineage>
        <taxon>Bacteria</taxon>
        <taxon>Pseudomonadati</taxon>
        <taxon>Pseudomonadota</taxon>
        <taxon>Alphaproteobacteria</taxon>
        <taxon>Rhodobacterales</taxon>
        <taxon>Paracoccaceae</taxon>
        <taxon>Planktotalea</taxon>
    </lineage>
</organism>
<dbReference type="RefSeq" id="WP_072630781.1">
    <property type="nucleotide sequence ID" value="NZ_MLCB01000140.1"/>
</dbReference>
<name>A0A1L9NW93_9RHOB</name>
<keyword evidence="3" id="KW-0862">Zinc</keyword>
<protein>
    <submittedName>
        <fullName evidence="6">Glutathione-dependent formaldehyde-activating enzyme</fullName>
    </submittedName>
</protein>
<keyword evidence="7" id="KW-1185">Reference proteome</keyword>
<proteinExistence type="inferred from homology"/>
<accession>A0A1L9NW93</accession>
<dbReference type="PANTHER" id="PTHR33337">
    <property type="entry name" value="GFA DOMAIN-CONTAINING PROTEIN"/>
    <property type="match status" value="1"/>
</dbReference>
<evidence type="ECO:0000256" key="3">
    <source>
        <dbReference type="ARBA" id="ARBA00022833"/>
    </source>
</evidence>
<dbReference type="OrthoDB" id="9807246at2"/>
<dbReference type="SUPFAM" id="SSF51316">
    <property type="entry name" value="Mss4-like"/>
    <property type="match status" value="1"/>
</dbReference>
<sequence>MSAAQIEGHCLCGEVTARAIMSKPMMRACHCDMCRSHTSSMFMSLGIDEGSLSLEGPVKTYRSSEWAERGFCGTCGSTLFYGTVKDGARHPSAGLFENAANADLKLEFFADQAPGYALAGTHRKMTAKETIALFAPETGEDQ</sequence>
<keyword evidence="4" id="KW-0456">Lyase</keyword>
<dbReference type="InterPro" id="IPR006913">
    <property type="entry name" value="CENP-V/GFA"/>
</dbReference>
<dbReference type="Proteomes" id="UP000184514">
    <property type="component" value="Unassembled WGS sequence"/>
</dbReference>
<comment type="caution">
    <text evidence="6">The sequence shown here is derived from an EMBL/GenBank/DDBJ whole genome shotgun (WGS) entry which is preliminary data.</text>
</comment>
<feature type="domain" description="CENP-V/GFA" evidence="5">
    <location>
        <begin position="6"/>
        <end position="110"/>
    </location>
</feature>
<dbReference type="PANTHER" id="PTHR33337:SF40">
    <property type="entry name" value="CENP-V_GFA DOMAIN-CONTAINING PROTEIN-RELATED"/>
    <property type="match status" value="1"/>
</dbReference>
<gene>
    <name evidence="6" type="ORF">PFRI_22240</name>
</gene>
<evidence type="ECO:0000256" key="4">
    <source>
        <dbReference type="ARBA" id="ARBA00023239"/>
    </source>
</evidence>
<dbReference type="AlphaFoldDB" id="A0A1L9NW93"/>
<reference evidence="6 7" key="1">
    <citation type="submission" date="2016-10" db="EMBL/GenBank/DDBJ databases">
        <title>Genome sequence of Planktotalea frisia SH6-1.</title>
        <authorList>
            <person name="Poehlein A."/>
            <person name="Bakenhus I."/>
            <person name="Voget S."/>
            <person name="Brinkhoff T."/>
            <person name="Simon M."/>
        </authorList>
    </citation>
    <scope>NUCLEOTIDE SEQUENCE [LARGE SCALE GENOMIC DNA]</scope>
    <source>
        <strain evidence="6 7">SH6-1</strain>
    </source>
</reference>
<comment type="similarity">
    <text evidence="1">Belongs to the Gfa family.</text>
</comment>
<evidence type="ECO:0000259" key="5">
    <source>
        <dbReference type="PROSITE" id="PS51891"/>
    </source>
</evidence>
<evidence type="ECO:0000256" key="2">
    <source>
        <dbReference type="ARBA" id="ARBA00022723"/>
    </source>
</evidence>
<evidence type="ECO:0000313" key="7">
    <source>
        <dbReference type="Proteomes" id="UP000184514"/>
    </source>
</evidence>
<dbReference type="STRING" id="696762.PFRI_22240"/>
<dbReference type="InterPro" id="IPR011057">
    <property type="entry name" value="Mss4-like_sf"/>
</dbReference>
<keyword evidence="2" id="KW-0479">Metal-binding</keyword>
<evidence type="ECO:0000256" key="1">
    <source>
        <dbReference type="ARBA" id="ARBA00005495"/>
    </source>
</evidence>
<dbReference type="GO" id="GO:0046872">
    <property type="term" value="F:metal ion binding"/>
    <property type="evidence" value="ECO:0007669"/>
    <property type="project" value="UniProtKB-KW"/>
</dbReference>
<dbReference type="GO" id="GO:0016846">
    <property type="term" value="F:carbon-sulfur lyase activity"/>
    <property type="evidence" value="ECO:0007669"/>
    <property type="project" value="InterPro"/>
</dbReference>
<dbReference type="Pfam" id="PF04828">
    <property type="entry name" value="GFA"/>
    <property type="match status" value="1"/>
</dbReference>
<evidence type="ECO:0000313" key="6">
    <source>
        <dbReference type="EMBL" id="OJI93529.1"/>
    </source>
</evidence>